<keyword evidence="2" id="KW-1185">Reference proteome</keyword>
<evidence type="ECO:0000313" key="1">
    <source>
        <dbReference type="EMBL" id="UBZ25548.1"/>
    </source>
</evidence>
<proteinExistence type="predicted"/>
<gene>
    <name evidence="1" type="ORF">CcNV_063</name>
</gene>
<sequence length="248" mass="29313">MISVNNISRLNDQTNLLRSHYYLFKNKYEVSAVGLQVNDSVAYLHKEYRGYGYHHFTHTDLVCMIKVLGFHYFGFRIDNLNESLVLARDMSSCACNYIPSTEPEVGIYYLYPDNKVDYTMRWVCDAPHRSVKADILQMRHLHPYGIPHVVSQDTSRFDYKTLEFNRLDFFEYINTVLKANVSAILQNPISCVYSKLAQVLEIYKYTYNRQLFYSDILPSIYEYMTAINILYYIENINNIDDVYTRPIR</sequence>
<evidence type="ECO:0000313" key="2">
    <source>
        <dbReference type="Proteomes" id="UP000831195"/>
    </source>
</evidence>
<accession>A0AAE8Y124</accession>
<protein>
    <submittedName>
        <fullName evidence="1">Uncharacterized protein</fullName>
    </submittedName>
</protein>
<reference evidence="1" key="1">
    <citation type="journal article" date="2021" name="Viruses">
        <title>Identification and Full Characterisation of Two Novel Crustacean Infecting Members of the Family Nudiviridae Provides Support for Two Subfamilies.</title>
        <authorList>
            <person name="Bateman K.S."/>
            <person name="Kerr R."/>
            <person name="Stentiford G.D."/>
            <person name="Bean T.P."/>
            <person name="Hooper C."/>
            <person name="Van Eynde B."/>
            <person name="Delbare D."/>
            <person name="Bojko J."/>
            <person name="Christiaens O."/>
            <person name="Taning C.N.T."/>
            <person name="Smagghe G."/>
            <person name="van Oers M.M."/>
            <person name="van Aerle R."/>
        </authorList>
    </citation>
    <scope>NUCLEOTIDE SEQUENCE</scope>
    <source>
        <strain evidence="1">AN1</strain>
    </source>
</reference>
<dbReference type="Proteomes" id="UP000831195">
    <property type="component" value="Segment"/>
</dbReference>
<dbReference type="EMBL" id="MZ311577">
    <property type="protein sequence ID" value="UBZ25548.1"/>
    <property type="molecule type" value="Genomic_DNA"/>
</dbReference>
<organism evidence="1 2">
    <name type="scientific">Crangon crangon nudivirus</name>
    <dbReference type="NCBI Taxonomy" id="2880838"/>
    <lineage>
        <taxon>Viruses</taxon>
        <taxon>Viruses incertae sedis</taxon>
        <taxon>Naldaviricetes</taxon>
        <taxon>Lefavirales</taxon>
        <taxon>Nudiviridae</taxon>
        <taxon>Gammanudivirus</taxon>
        <taxon>Gammanudivirus cracrangonis</taxon>
    </lineage>
</organism>
<name>A0AAE8Y124_9VIRU</name>